<proteinExistence type="predicted"/>
<dbReference type="EMBL" id="RBAL01000022">
    <property type="protein sequence ID" value="RKN37728.1"/>
    <property type="molecule type" value="Genomic_DNA"/>
</dbReference>
<reference evidence="2 3" key="1">
    <citation type="journal article" date="2014" name="Int. J. Syst. Evol. Microbiol.">
        <title>Streptomyces hoynatensis sp. nov., isolated from deep marine sediment.</title>
        <authorList>
            <person name="Veyisoglu A."/>
            <person name="Sahin N."/>
        </authorList>
    </citation>
    <scope>NUCLEOTIDE SEQUENCE [LARGE SCALE GENOMIC DNA]</scope>
    <source>
        <strain evidence="2 3">KCTC 29097</strain>
    </source>
</reference>
<evidence type="ECO:0000256" key="1">
    <source>
        <dbReference type="SAM" id="MobiDB-lite"/>
    </source>
</evidence>
<name>A0A3A9YNB3_9ACTN</name>
<feature type="compositionally biased region" description="Low complexity" evidence="1">
    <location>
        <begin position="379"/>
        <end position="390"/>
    </location>
</feature>
<organism evidence="2 3">
    <name type="scientific">Streptomyces hoynatensis</name>
    <dbReference type="NCBI Taxonomy" id="1141874"/>
    <lineage>
        <taxon>Bacteria</taxon>
        <taxon>Bacillati</taxon>
        <taxon>Actinomycetota</taxon>
        <taxon>Actinomycetes</taxon>
        <taxon>Kitasatosporales</taxon>
        <taxon>Streptomycetaceae</taxon>
        <taxon>Streptomyces</taxon>
    </lineage>
</organism>
<comment type="caution">
    <text evidence="2">The sequence shown here is derived from an EMBL/GenBank/DDBJ whole genome shotgun (WGS) entry which is preliminary data.</text>
</comment>
<keyword evidence="2" id="KW-0808">Transferase</keyword>
<dbReference type="InterPro" id="IPR050194">
    <property type="entry name" value="Glycosyltransferase_grp1"/>
</dbReference>
<keyword evidence="3" id="KW-1185">Reference proteome</keyword>
<feature type="region of interest" description="Disordered" evidence="1">
    <location>
        <begin position="369"/>
        <end position="390"/>
    </location>
</feature>
<gene>
    <name evidence="2" type="ORF">D7294_26585</name>
</gene>
<evidence type="ECO:0000313" key="2">
    <source>
        <dbReference type="EMBL" id="RKN37728.1"/>
    </source>
</evidence>
<dbReference type="Proteomes" id="UP000272474">
    <property type="component" value="Unassembled WGS sequence"/>
</dbReference>
<dbReference type="PANTHER" id="PTHR45947:SF3">
    <property type="entry name" value="SULFOQUINOVOSYL TRANSFERASE SQD2"/>
    <property type="match status" value="1"/>
</dbReference>
<dbReference type="SUPFAM" id="SSF53756">
    <property type="entry name" value="UDP-Glycosyltransferase/glycogen phosphorylase"/>
    <property type="match status" value="1"/>
</dbReference>
<dbReference type="CDD" id="cd03801">
    <property type="entry name" value="GT4_PimA-like"/>
    <property type="match status" value="1"/>
</dbReference>
<dbReference type="GO" id="GO:0016757">
    <property type="term" value="F:glycosyltransferase activity"/>
    <property type="evidence" value="ECO:0007669"/>
    <property type="project" value="TreeGrafter"/>
</dbReference>
<sequence length="882" mass="97293">MFVENRNGVDLTRRIMAAPESEKHSFSVFTADVNGEVARWTLAEAAAGGEEFPVRNLFEVGEAMSDDEFGQELRVRAAAFAAEEQVERVILFNDQSRRGRRVTEALNERLPVVLVQDGHLDFHYKKLAAGQRDQNWYYGASRPAAVCVWGPAMAQHVGFRTSEPGPRVHITGGLGHSDDPELLTVARSGVHRTAREADAPLRIVILDQPLGDQGKMPRPEHRAQLTEMVESLRAYGEIDVKPHPSTQPAHLTWLATGLPGVTLLDAERLLDAEGLAAYDLAITFFSTTYLQTLRAGVPLVLYNPKALNIVFPTIHHPLLRNAGTTEELAAVALRLKKSRKFLANQHGAPIEHFLAFKDDVAGEIMRVVEEAEPSPPPSAETAAPAGASAGAGAAAGGSLAERALREVERRASRPGTLAVVGVSFSYITGVAVPVLTYTQALIAQSPVDVHYFDLAAFPQPEHAAEALADAEIILINSLAPFWRSPIANALVEALVDAGCTVMLYAHETEYVFNYEAERSAERHLEMLKLLPRLTVLCVSKAQADMFRQLGVTDPIVIYNTVPRDIHRARASATVGERPRMIMVGTVQDRKGVDLFSRVAELAHARGLPWRFSWVGWKTPRIAQKTLLSDRVEWMGALSRDRVREELAASDVFFLSSVDDPMPLSVVEAVQHRLRIATFHRVGSREVLDGVRGYRAYTEYTPEAAFEALRAVLAEEVDEERYREVEELFDIPAFSARMSAALSLPAPGATVAHDAEEARHRFSVALEQNVAYRTDEFREHMSAGREENAFRVGREILRRATHSTDVLVGMAEIHARHGRVKEALSMLGGAACVGGQRSRVWMEIARVAEMLGGEGRSLHRFARREALRIRVRNRASRLGGTDS</sequence>
<dbReference type="AlphaFoldDB" id="A0A3A9YNB3"/>
<dbReference type="Gene3D" id="3.40.50.2000">
    <property type="entry name" value="Glycogen Phosphorylase B"/>
    <property type="match status" value="2"/>
</dbReference>
<accession>A0A3A9YNB3</accession>
<dbReference type="PANTHER" id="PTHR45947">
    <property type="entry name" value="SULFOQUINOVOSYL TRANSFERASE SQD2"/>
    <property type="match status" value="1"/>
</dbReference>
<protein>
    <submittedName>
        <fullName evidence="2">Glycosyltransferase</fullName>
    </submittedName>
</protein>
<evidence type="ECO:0000313" key="3">
    <source>
        <dbReference type="Proteomes" id="UP000272474"/>
    </source>
</evidence>
<dbReference type="Pfam" id="PF13692">
    <property type="entry name" value="Glyco_trans_1_4"/>
    <property type="match status" value="1"/>
</dbReference>